<dbReference type="PANTHER" id="PTHR31493">
    <property type="entry name" value="NAZO FAMILY MEMBER"/>
    <property type="match status" value="1"/>
</dbReference>
<feature type="transmembrane region" description="Helical" evidence="2">
    <location>
        <begin position="33"/>
        <end position="66"/>
    </location>
</feature>
<reference evidence="3" key="1">
    <citation type="submission" date="2021-12" db="EMBL/GenBank/DDBJ databases">
        <authorList>
            <person name="King R."/>
        </authorList>
    </citation>
    <scope>NUCLEOTIDE SEQUENCE</scope>
</reference>
<organism evidence="3 4">
    <name type="scientific">Brassicogethes aeneus</name>
    <name type="common">Rape pollen beetle</name>
    <name type="synonym">Meligethes aeneus</name>
    <dbReference type="NCBI Taxonomy" id="1431903"/>
    <lineage>
        <taxon>Eukaryota</taxon>
        <taxon>Metazoa</taxon>
        <taxon>Ecdysozoa</taxon>
        <taxon>Arthropoda</taxon>
        <taxon>Hexapoda</taxon>
        <taxon>Insecta</taxon>
        <taxon>Pterygota</taxon>
        <taxon>Neoptera</taxon>
        <taxon>Endopterygota</taxon>
        <taxon>Coleoptera</taxon>
        <taxon>Polyphaga</taxon>
        <taxon>Cucujiformia</taxon>
        <taxon>Nitidulidae</taxon>
        <taxon>Meligethinae</taxon>
        <taxon>Brassicogethes</taxon>
    </lineage>
</organism>
<evidence type="ECO:0000313" key="3">
    <source>
        <dbReference type="EMBL" id="CAH0552048.1"/>
    </source>
</evidence>
<sequence length="187" mass="20641">MAPKTQNALELCLALAEQERLITPIKESTKLAYFSGIFTFAGGILYGPLGFLSGAFLGFIASLLFLNHKTDEVFKDTMVGSVIVTVVTCICGLYFRQNGLLMGAVISTVLICGYSLPQFKPAKYIIETELSADEKYMLGRDAQSILASLNINDVSLLLMIVSKCPDIKQALMNRISYLLRKKLKNRK</sequence>
<evidence type="ECO:0000256" key="2">
    <source>
        <dbReference type="SAM" id="Phobius"/>
    </source>
</evidence>
<dbReference type="PANTHER" id="PTHR31493:SF1">
    <property type="entry name" value="PROTEIN C19ORF12"/>
    <property type="match status" value="1"/>
</dbReference>
<dbReference type="EMBL" id="OV121133">
    <property type="protein sequence ID" value="CAH0552048.1"/>
    <property type="molecule type" value="Genomic_DNA"/>
</dbReference>
<dbReference type="InterPro" id="IPR033369">
    <property type="entry name" value="C19orf12"/>
</dbReference>
<feature type="transmembrane region" description="Helical" evidence="2">
    <location>
        <begin position="78"/>
        <end position="95"/>
    </location>
</feature>
<evidence type="ECO:0000256" key="1">
    <source>
        <dbReference type="ARBA" id="ARBA00029457"/>
    </source>
</evidence>
<proteinExistence type="inferred from homology"/>
<keyword evidence="2" id="KW-1133">Transmembrane helix</keyword>
<accession>A0A9P0FGB9</accession>
<keyword evidence="4" id="KW-1185">Reference proteome</keyword>
<dbReference type="Proteomes" id="UP001154078">
    <property type="component" value="Chromosome 2"/>
</dbReference>
<name>A0A9P0FGB9_BRAAE</name>
<gene>
    <name evidence="3" type="ORF">MELIAE_LOCUS4513</name>
</gene>
<feature type="transmembrane region" description="Helical" evidence="2">
    <location>
        <begin position="101"/>
        <end position="117"/>
    </location>
</feature>
<comment type="similarity">
    <text evidence="1">Belongs to the C19orf12 family.</text>
</comment>
<protein>
    <submittedName>
        <fullName evidence="3">Uncharacterized protein</fullName>
    </submittedName>
</protein>
<evidence type="ECO:0000313" key="4">
    <source>
        <dbReference type="Proteomes" id="UP001154078"/>
    </source>
</evidence>
<dbReference type="AlphaFoldDB" id="A0A9P0FGB9"/>
<keyword evidence="2" id="KW-0472">Membrane</keyword>
<keyword evidence="2" id="KW-0812">Transmembrane</keyword>